<sequence>MIQQADIDSGKIDMKLMEKANPLLFSVGRLEEYPLEYAELKQYMTATDGNRAITPFYHQDGVAVTDRDYLDFLLYRSNDNDTEIDLDKKLTSEYALYQVQKQKKNGGLPKDLHLPMEQVLELKPKSDEWYQHMLSIMENINGIELDMALLKSMNPSTNSSSMGGVLSANHSSVALLNNMDTTISSDVNSKKVMKNRNNSVLDVMNPNESIMTIEDIQDKKQSEMLVQELTAYLISTSIKKGIDVKPPMVDDPVDFLKGAIDFITNEISQHQKVIKEARQNTIKRSKSYKSTKELETAFKDLQLAHSFLTRKFQNDREEYTKDIERLSATNRELQQKILNYHSSIIASENKVTALEKELKELRLDMINKPVNSSREDISPSSPVSASSNSITIMRNEFKKMLTETQKKHELELMAEKDSRLQLEAELARLRNDQ</sequence>
<evidence type="ECO:0000256" key="1">
    <source>
        <dbReference type="SAM" id="Coils"/>
    </source>
</evidence>
<dbReference type="RefSeq" id="XP_003685502.1">
    <property type="nucleotide sequence ID" value="XM_003685454.1"/>
</dbReference>
<feature type="coiled-coil region" evidence="1">
    <location>
        <begin position="309"/>
        <end position="364"/>
    </location>
</feature>
<evidence type="ECO:0000313" key="2">
    <source>
        <dbReference type="EMBL" id="CCE63068.1"/>
    </source>
</evidence>
<dbReference type="OMA" id="IMRNEFK"/>
<dbReference type="GO" id="GO:0031489">
    <property type="term" value="F:myosin V binding"/>
    <property type="evidence" value="ECO:0007669"/>
    <property type="project" value="EnsemblFungi"/>
</dbReference>
<dbReference type="GO" id="GO:0071474">
    <property type="term" value="P:cellular hyperosmotic response"/>
    <property type="evidence" value="ECO:0007669"/>
    <property type="project" value="EnsemblFungi"/>
</dbReference>
<dbReference type="OrthoDB" id="3996692at2759"/>
<keyword evidence="1" id="KW-0175">Coiled coil</keyword>
<dbReference type="GO" id="GO:0071468">
    <property type="term" value="P:cellular response to acidic pH"/>
    <property type="evidence" value="ECO:0007669"/>
    <property type="project" value="EnsemblFungi"/>
</dbReference>
<dbReference type="Proteomes" id="UP000005666">
    <property type="component" value="Chromosome 4"/>
</dbReference>
<dbReference type="GO" id="GO:0007124">
    <property type="term" value="P:pseudohyphal growth"/>
    <property type="evidence" value="ECO:0007669"/>
    <property type="project" value="EnsemblFungi"/>
</dbReference>
<protein>
    <submittedName>
        <fullName evidence="2">Uncharacterized protein</fullName>
    </submittedName>
</protein>
<dbReference type="GO" id="GO:0000133">
    <property type="term" value="C:polarisome"/>
    <property type="evidence" value="ECO:0007669"/>
    <property type="project" value="EnsemblFungi"/>
</dbReference>
<dbReference type="GeneID" id="11534295"/>
<dbReference type="GO" id="GO:0007121">
    <property type="term" value="P:bipolar cellular bud site selection"/>
    <property type="evidence" value="ECO:0007669"/>
    <property type="project" value="EnsemblFungi"/>
</dbReference>
<dbReference type="eggNOG" id="ENOG502QTTD">
    <property type="taxonomic scope" value="Eukaryota"/>
</dbReference>
<keyword evidence="3" id="KW-1185">Reference proteome</keyword>
<proteinExistence type="predicted"/>
<dbReference type="AlphaFoldDB" id="G8BRZ3"/>
<dbReference type="HOGENOM" id="CLU_054089_0_0_1"/>
<dbReference type="KEGG" id="tpf:TPHA_0D04340"/>
<evidence type="ECO:0000313" key="3">
    <source>
        <dbReference type="Proteomes" id="UP000005666"/>
    </source>
</evidence>
<gene>
    <name evidence="2" type="primary">TPHA0D04340</name>
    <name evidence="2" type="ordered locus">TPHA_0D04340</name>
</gene>
<dbReference type="EMBL" id="HE612859">
    <property type="protein sequence ID" value="CCE63068.1"/>
    <property type="molecule type" value="Genomic_DNA"/>
</dbReference>
<name>G8BRZ3_TETPH</name>
<dbReference type="GO" id="GO:0005935">
    <property type="term" value="C:cellular bud neck"/>
    <property type="evidence" value="ECO:0007669"/>
    <property type="project" value="EnsemblFungi"/>
</dbReference>
<dbReference type="GO" id="GO:0043332">
    <property type="term" value="C:mating projection tip"/>
    <property type="evidence" value="ECO:0007669"/>
    <property type="project" value="EnsemblFungi"/>
</dbReference>
<dbReference type="GO" id="GO:0000753">
    <property type="term" value="P:cell morphogenesis involved in conjugation with cellular fusion"/>
    <property type="evidence" value="ECO:0007669"/>
    <property type="project" value="EnsemblFungi"/>
</dbReference>
<accession>G8BRZ3</accession>
<dbReference type="GO" id="GO:0032956">
    <property type="term" value="P:regulation of actin cytoskeleton organization"/>
    <property type="evidence" value="ECO:0007669"/>
    <property type="project" value="EnsemblFungi"/>
</dbReference>
<dbReference type="STRING" id="1071381.G8BRZ3"/>
<dbReference type="GO" id="GO:0032880">
    <property type="term" value="P:regulation of protein localization"/>
    <property type="evidence" value="ECO:0007669"/>
    <property type="project" value="EnsemblFungi"/>
</dbReference>
<reference evidence="2 3" key="1">
    <citation type="journal article" date="2011" name="Proc. Natl. Acad. Sci. U.S.A.">
        <title>Evolutionary erosion of yeast sex chromosomes by mating-type switching accidents.</title>
        <authorList>
            <person name="Gordon J.L."/>
            <person name="Armisen D."/>
            <person name="Proux-Wera E."/>
            <person name="Oheigeartaigh S.S."/>
            <person name="Byrne K.P."/>
            <person name="Wolfe K.H."/>
        </authorList>
    </citation>
    <scope>NUCLEOTIDE SEQUENCE [LARGE SCALE GENOMIC DNA]</scope>
    <source>
        <strain evidence="3">ATCC 24235 / CBS 4417 / NBRC 1672 / NRRL Y-8282 / UCD 70-5</strain>
    </source>
</reference>
<dbReference type="GO" id="GO:0000131">
    <property type="term" value="C:incipient cellular bud site"/>
    <property type="evidence" value="ECO:0007669"/>
    <property type="project" value="EnsemblFungi"/>
</dbReference>
<dbReference type="GO" id="GO:0007118">
    <property type="term" value="P:budding cell apical bud growth"/>
    <property type="evidence" value="ECO:0007669"/>
    <property type="project" value="EnsemblFungi"/>
</dbReference>
<dbReference type="GO" id="GO:0005934">
    <property type="term" value="C:cellular bud tip"/>
    <property type="evidence" value="ECO:0007669"/>
    <property type="project" value="EnsemblFungi"/>
</dbReference>
<organism evidence="2 3">
    <name type="scientific">Tetrapisispora phaffii (strain ATCC 24235 / CBS 4417 / NBRC 1672 / NRRL Y-8282 / UCD 70-5)</name>
    <name type="common">Yeast</name>
    <name type="synonym">Fabospora phaffii</name>
    <dbReference type="NCBI Taxonomy" id="1071381"/>
    <lineage>
        <taxon>Eukaryota</taxon>
        <taxon>Fungi</taxon>
        <taxon>Dikarya</taxon>
        <taxon>Ascomycota</taxon>
        <taxon>Saccharomycotina</taxon>
        <taxon>Saccharomycetes</taxon>
        <taxon>Saccharomycetales</taxon>
        <taxon>Saccharomycetaceae</taxon>
        <taxon>Tetrapisispora</taxon>
    </lineage>
</organism>